<reference evidence="1 2" key="1">
    <citation type="submission" date="2012-12" db="EMBL/GenBank/DDBJ databases">
        <title>Genome assembly of Fulvivirga imtechensis AK7.</title>
        <authorList>
            <person name="Nupur N."/>
            <person name="Khatri I."/>
            <person name="Kumar R."/>
            <person name="Subramanian S."/>
            <person name="Pinnaka A."/>
        </authorList>
    </citation>
    <scope>NUCLEOTIDE SEQUENCE [LARGE SCALE GENOMIC DNA]</scope>
    <source>
        <strain evidence="1 2">AK7</strain>
    </source>
</reference>
<proteinExistence type="predicted"/>
<sequence>MRVIIGICVSMCTPPPDDRDQVPLMMSIMDKLNTGSEF</sequence>
<protein>
    <submittedName>
        <fullName evidence="1">Uncharacterized protein</fullName>
    </submittedName>
</protein>
<name>L8JLU9_9BACT</name>
<keyword evidence="2" id="KW-1185">Reference proteome</keyword>
<dbReference type="AlphaFoldDB" id="L8JLU9"/>
<evidence type="ECO:0000313" key="2">
    <source>
        <dbReference type="Proteomes" id="UP000011135"/>
    </source>
</evidence>
<gene>
    <name evidence="1" type="ORF">C900_00338</name>
</gene>
<organism evidence="1 2">
    <name type="scientific">Fulvivirga imtechensis AK7</name>
    <dbReference type="NCBI Taxonomy" id="1237149"/>
    <lineage>
        <taxon>Bacteria</taxon>
        <taxon>Pseudomonadati</taxon>
        <taxon>Bacteroidota</taxon>
        <taxon>Cytophagia</taxon>
        <taxon>Cytophagales</taxon>
        <taxon>Fulvivirgaceae</taxon>
        <taxon>Fulvivirga</taxon>
    </lineage>
</organism>
<dbReference type="Proteomes" id="UP000011135">
    <property type="component" value="Unassembled WGS sequence"/>
</dbReference>
<evidence type="ECO:0000313" key="1">
    <source>
        <dbReference type="EMBL" id="ELR68504.1"/>
    </source>
</evidence>
<comment type="caution">
    <text evidence="1">The sequence shown here is derived from an EMBL/GenBank/DDBJ whole genome shotgun (WGS) entry which is preliminary data.</text>
</comment>
<dbReference type="EMBL" id="AMZN01000111">
    <property type="protein sequence ID" value="ELR68504.1"/>
    <property type="molecule type" value="Genomic_DNA"/>
</dbReference>
<accession>L8JLU9</accession>